<evidence type="ECO:0000256" key="9">
    <source>
        <dbReference type="ARBA" id="ARBA00023136"/>
    </source>
</evidence>
<dbReference type="InterPro" id="IPR036396">
    <property type="entry name" value="Cyt_P450_sf"/>
</dbReference>
<organism evidence="10 11">
    <name type="scientific">Xanthoceras sorbifolium</name>
    <dbReference type="NCBI Taxonomy" id="99658"/>
    <lineage>
        <taxon>Eukaryota</taxon>
        <taxon>Viridiplantae</taxon>
        <taxon>Streptophyta</taxon>
        <taxon>Embryophyta</taxon>
        <taxon>Tracheophyta</taxon>
        <taxon>Spermatophyta</taxon>
        <taxon>Magnoliopsida</taxon>
        <taxon>eudicotyledons</taxon>
        <taxon>Gunneridae</taxon>
        <taxon>Pentapetalae</taxon>
        <taxon>rosids</taxon>
        <taxon>malvids</taxon>
        <taxon>Sapindales</taxon>
        <taxon>Sapindaceae</taxon>
        <taxon>Xanthoceroideae</taxon>
        <taxon>Xanthoceras</taxon>
    </lineage>
</organism>
<dbReference type="PANTHER" id="PTHR47943:SF2">
    <property type="entry name" value="CYTOCHROME P450"/>
    <property type="match status" value="1"/>
</dbReference>
<evidence type="ECO:0000256" key="4">
    <source>
        <dbReference type="ARBA" id="ARBA00022617"/>
    </source>
</evidence>
<reference evidence="10 11" key="1">
    <citation type="submission" date="2021-02" db="EMBL/GenBank/DDBJ databases">
        <title>Plant Genome Project.</title>
        <authorList>
            <person name="Zhang R.-G."/>
        </authorList>
    </citation>
    <scope>NUCLEOTIDE SEQUENCE [LARGE SCALE GENOMIC DNA]</scope>
    <source>
        <tissue evidence="10">Leaves</tissue>
    </source>
</reference>
<evidence type="ECO:0000256" key="2">
    <source>
        <dbReference type="ARBA" id="ARBA00004370"/>
    </source>
</evidence>
<proteinExistence type="inferred from homology"/>
<evidence type="ECO:0000313" key="11">
    <source>
        <dbReference type="Proteomes" id="UP000827721"/>
    </source>
</evidence>
<comment type="subcellular location">
    <subcellularLocation>
        <location evidence="2">Membrane</location>
    </subcellularLocation>
</comment>
<evidence type="ECO:0000256" key="1">
    <source>
        <dbReference type="ARBA" id="ARBA00001971"/>
    </source>
</evidence>
<comment type="caution">
    <text evidence="10">The sequence shown here is derived from an EMBL/GenBank/DDBJ whole genome shotgun (WGS) entry which is preliminary data.</text>
</comment>
<keyword evidence="9" id="KW-0472">Membrane</keyword>
<keyword evidence="7" id="KW-0408">Iron</keyword>
<evidence type="ECO:0000256" key="8">
    <source>
        <dbReference type="ARBA" id="ARBA00023033"/>
    </source>
</evidence>
<comment type="cofactor">
    <cofactor evidence="1">
        <name>heme</name>
        <dbReference type="ChEBI" id="CHEBI:30413"/>
    </cofactor>
</comment>
<keyword evidence="4" id="KW-0349">Heme</keyword>
<dbReference type="PANTHER" id="PTHR47943">
    <property type="entry name" value="CYTOCHROME P450 93A3-LIKE"/>
    <property type="match status" value="1"/>
</dbReference>
<keyword evidence="6" id="KW-0560">Oxidoreductase</keyword>
<evidence type="ECO:0000256" key="3">
    <source>
        <dbReference type="ARBA" id="ARBA00010617"/>
    </source>
</evidence>
<evidence type="ECO:0000256" key="5">
    <source>
        <dbReference type="ARBA" id="ARBA00022723"/>
    </source>
</evidence>
<evidence type="ECO:0000313" key="10">
    <source>
        <dbReference type="EMBL" id="KAH7526818.1"/>
    </source>
</evidence>
<gene>
    <name evidence="10" type="ORF">JRO89_XSUnG0050500</name>
</gene>
<sequence>MICRMVFGKKYMDEDFDEKGFKAVIQKGMGYATTPNLDDYIPQLAWLDLQGITKKLKAISKVYDDFQEKSVT</sequence>
<dbReference type="EMBL" id="JAFEMO010000089">
    <property type="protein sequence ID" value="KAH7526818.1"/>
    <property type="molecule type" value="Genomic_DNA"/>
</dbReference>
<accession>A0ABQ8GZW2</accession>
<dbReference type="Proteomes" id="UP000827721">
    <property type="component" value="Unassembled WGS sequence"/>
</dbReference>
<comment type="similarity">
    <text evidence="3">Belongs to the cytochrome P450 family.</text>
</comment>
<evidence type="ECO:0000256" key="7">
    <source>
        <dbReference type="ARBA" id="ARBA00023004"/>
    </source>
</evidence>
<keyword evidence="8" id="KW-0503">Monooxygenase</keyword>
<dbReference type="SUPFAM" id="SSF48264">
    <property type="entry name" value="Cytochrome P450"/>
    <property type="match status" value="1"/>
</dbReference>
<protein>
    <submittedName>
        <fullName evidence="10">Uncharacterized protein</fullName>
    </submittedName>
</protein>
<evidence type="ECO:0000256" key="6">
    <source>
        <dbReference type="ARBA" id="ARBA00023002"/>
    </source>
</evidence>
<name>A0ABQ8GZW2_9ROSI</name>
<keyword evidence="11" id="KW-1185">Reference proteome</keyword>
<keyword evidence="5" id="KW-0479">Metal-binding</keyword>